<dbReference type="SMART" id="SM00419">
    <property type="entry name" value="HTH_CRP"/>
    <property type="match status" value="1"/>
</dbReference>
<dbReference type="PRINTS" id="PR00034">
    <property type="entry name" value="HTHCRP"/>
</dbReference>
<dbReference type="Gene3D" id="2.60.120.10">
    <property type="entry name" value="Jelly Rolls"/>
    <property type="match status" value="1"/>
</dbReference>
<sequence>MNISLLARDRAFAPITNFTRRSYLPLRRDALWLIKTGVVRTLTVLEDGTAVTLGLWGEGDIVGRVLSQANPYQIECLTPVEATLIPEQNWSEVTQAMLLHMQRSEEFIEILHYKQAESSLLRLFGWLAKRFGQEVEQGKRIDLRLTHQDIADIIGLTRVTVTRLLNEFKRLGVIQRQERQFVVMQDRDPYWHYEI</sequence>
<dbReference type="InterPro" id="IPR012318">
    <property type="entry name" value="HTH_CRP"/>
</dbReference>
<dbReference type="Pfam" id="PF00027">
    <property type="entry name" value="cNMP_binding"/>
    <property type="match status" value="1"/>
</dbReference>
<keyword evidence="6" id="KW-1185">Reference proteome</keyword>
<dbReference type="InterPro" id="IPR018335">
    <property type="entry name" value="Tscrpt_reg_HTH_Crp-type_CS"/>
</dbReference>
<evidence type="ECO:0000259" key="4">
    <source>
        <dbReference type="PROSITE" id="PS51063"/>
    </source>
</evidence>
<dbReference type="PATRIC" id="fig|1618023.3.peg.1893"/>
<comment type="caution">
    <text evidence="5">The sequence shown here is derived from an EMBL/GenBank/DDBJ whole genome shotgun (WGS) entry which is preliminary data.</text>
</comment>
<keyword evidence="3" id="KW-0804">Transcription</keyword>
<dbReference type="OrthoDB" id="581549at2"/>
<dbReference type="GO" id="GO:0003677">
    <property type="term" value="F:DNA binding"/>
    <property type="evidence" value="ECO:0007669"/>
    <property type="project" value="UniProtKB-KW"/>
</dbReference>
<feature type="domain" description="HTH crp-type" evidence="4">
    <location>
        <begin position="114"/>
        <end position="188"/>
    </location>
</feature>
<evidence type="ECO:0000313" key="5">
    <source>
        <dbReference type="EMBL" id="KJH70171.1"/>
    </source>
</evidence>
<dbReference type="PROSITE" id="PS00042">
    <property type="entry name" value="HTH_CRP_1"/>
    <property type="match status" value="1"/>
</dbReference>
<dbReference type="InterPro" id="IPR014710">
    <property type="entry name" value="RmlC-like_jellyroll"/>
</dbReference>
<dbReference type="CDD" id="cd00092">
    <property type="entry name" value="HTH_CRP"/>
    <property type="match status" value="1"/>
</dbReference>
<reference evidence="5 6" key="1">
    <citation type="submission" date="2015-02" db="EMBL/GenBank/DDBJ databases">
        <title>Draft genome of a novel marine cyanobacterium (Chroococcales) isolated from South Atlantic Ocean.</title>
        <authorList>
            <person name="Rigonato J."/>
            <person name="Alvarenga D.O."/>
            <person name="Branco L.H."/>
            <person name="Varani A.M."/>
            <person name="Brandini F.P."/>
            <person name="Fiore M.F."/>
        </authorList>
    </citation>
    <scope>NUCLEOTIDE SEQUENCE [LARGE SCALE GENOMIC DNA]</scope>
    <source>
        <strain evidence="5 6">CENA595</strain>
    </source>
</reference>
<evidence type="ECO:0000313" key="6">
    <source>
        <dbReference type="Proteomes" id="UP000032452"/>
    </source>
</evidence>
<dbReference type="InterPro" id="IPR036390">
    <property type="entry name" value="WH_DNA-bd_sf"/>
</dbReference>
<evidence type="ECO:0000256" key="2">
    <source>
        <dbReference type="ARBA" id="ARBA00023125"/>
    </source>
</evidence>
<evidence type="ECO:0000256" key="1">
    <source>
        <dbReference type="ARBA" id="ARBA00023015"/>
    </source>
</evidence>
<dbReference type="GO" id="GO:0003700">
    <property type="term" value="F:DNA-binding transcription factor activity"/>
    <property type="evidence" value="ECO:0007669"/>
    <property type="project" value="InterPro"/>
</dbReference>
<organism evidence="5 6">
    <name type="scientific">Aliterella atlantica CENA595</name>
    <dbReference type="NCBI Taxonomy" id="1618023"/>
    <lineage>
        <taxon>Bacteria</taxon>
        <taxon>Bacillati</taxon>
        <taxon>Cyanobacteriota</taxon>
        <taxon>Cyanophyceae</taxon>
        <taxon>Chroococcidiopsidales</taxon>
        <taxon>Aliterellaceae</taxon>
        <taxon>Aliterella</taxon>
    </lineage>
</organism>
<dbReference type="Pfam" id="PF13545">
    <property type="entry name" value="HTH_Crp_2"/>
    <property type="match status" value="1"/>
</dbReference>
<dbReference type="InterPro" id="IPR000595">
    <property type="entry name" value="cNMP-bd_dom"/>
</dbReference>
<dbReference type="AlphaFoldDB" id="A0A0D8ZSH2"/>
<dbReference type="RefSeq" id="WP_045056352.1">
    <property type="nucleotide sequence ID" value="NZ_CAWMDP010000019.1"/>
</dbReference>
<dbReference type="PROSITE" id="PS51063">
    <property type="entry name" value="HTH_CRP_2"/>
    <property type="match status" value="1"/>
</dbReference>
<dbReference type="SUPFAM" id="SSF51206">
    <property type="entry name" value="cAMP-binding domain-like"/>
    <property type="match status" value="1"/>
</dbReference>
<keyword evidence="2" id="KW-0238">DNA-binding</keyword>
<dbReference type="InterPro" id="IPR018490">
    <property type="entry name" value="cNMP-bd_dom_sf"/>
</dbReference>
<name>A0A0D8ZSH2_9CYAN</name>
<gene>
    <name evidence="5" type="ORF">UH38_19420</name>
</gene>
<keyword evidence="1" id="KW-0805">Transcription regulation</keyword>
<dbReference type="Proteomes" id="UP000032452">
    <property type="component" value="Unassembled WGS sequence"/>
</dbReference>
<accession>A0A0D8ZSH2</accession>
<protein>
    <submittedName>
        <fullName evidence="5">Crp/Fnr family transcriptional regulator</fullName>
    </submittedName>
</protein>
<evidence type="ECO:0000256" key="3">
    <source>
        <dbReference type="ARBA" id="ARBA00023163"/>
    </source>
</evidence>
<dbReference type="SUPFAM" id="SSF46785">
    <property type="entry name" value="Winged helix' DNA-binding domain"/>
    <property type="match status" value="1"/>
</dbReference>
<dbReference type="EMBL" id="JYON01000026">
    <property type="protein sequence ID" value="KJH70171.1"/>
    <property type="molecule type" value="Genomic_DNA"/>
</dbReference>
<proteinExistence type="predicted"/>
<dbReference type="STRING" id="1618023.UH38_19420"/>